<gene>
    <name evidence="2" type="ORF">DCF25_04680</name>
</gene>
<dbReference type="AlphaFoldDB" id="A0A2W4WBY5"/>
<reference evidence="3" key="1">
    <citation type="submission" date="2018-04" db="EMBL/GenBank/DDBJ databases">
        <authorList>
            <person name="Cornet L."/>
        </authorList>
    </citation>
    <scope>NUCLEOTIDE SEQUENCE [LARGE SCALE GENOMIC DNA]</scope>
</reference>
<organism evidence="2 3">
    <name type="scientific">Leptolyngbya foveolarum</name>
    <dbReference type="NCBI Taxonomy" id="47253"/>
    <lineage>
        <taxon>Bacteria</taxon>
        <taxon>Bacillati</taxon>
        <taxon>Cyanobacteriota</taxon>
        <taxon>Cyanophyceae</taxon>
        <taxon>Leptolyngbyales</taxon>
        <taxon>Leptolyngbyaceae</taxon>
        <taxon>Leptolyngbya group</taxon>
        <taxon>Leptolyngbya</taxon>
    </lineage>
</organism>
<proteinExistence type="predicted"/>
<dbReference type="Proteomes" id="UP000249354">
    <property type="component" value="Unassembled WGS sequence"/>
</dbReference>
<dbReference type="InterPro" id="IPR049625">
    <property type="entry name" value="Glyco_transf_61_cat"/>
</dbReference>
<evidence type="ECO:0000313" key="3">
    <source>
        <dbReference type="Proteomes" id="UP000249354"/>
    </source>
</evidence>
<feature type="domain" description="Glycosyltransferase 61 catalytic" evidence="1">
    <location>
        <begin position="120"/>
        <end position="287"/>
    </location>
</feature>
<protein>
    <recommendedName>
        <fullName evidence="1">Glycosyltransferase 61 catalytic domain-containing protein</fullName>
    </recommendedName>
</protein>
<evidence type="ECO:0000313" key="2">
    <source>
        <dbReference type="EMBL" id="PZO21741.1"/>
    </source>
</evidence>
<sequence>MVVRHKLVSAVQKAGLYPLARALYNRIQATTSGSKRYRKDLGEILSFQNVPVVPYESLIDRFNGLSIHHGGPIWPDWSTQTEARHCRDGSPSDDLPSRPNDIFEKTEDLSIWGGAICTHFGHQIADFSTRILQSKTAYPNAQFLFSAKSDAKITTIEQTPPFFRSILDWYDLKPDQVKIVSQPLLVRQLLVAPQAEQLSNCGPSSEYLDLMDAHVDRKLTLPSRQGTVFVSRAGLKARFAGEFYLEQLMQENGIKIIRPETMPLKQQLAEYSCADRLIFSEGSAVHGLQLLGRSLGEVQIINRRPRHQLAKNALKARAKSLAYVDLVQGVLHGFTTFGTAKSWNALTVLKEEALVDYLHSLSPKLKQHWNHSAYIEHRDRDVLVWIDRERQTGGLLDSLSDKQISRQLRSVQLAHLIPSVLAHDRLA</sequence>
<evidence type="ECO:0000259" key="1">
    <source>
        <dbReference type="Pfam" id="PF04577"/>
    </source>
</evidence>
<comment type="caution">
    <text evidence="2">The sequence shown here is derived from an EMBL/GenBank/DDBJ whole genome shotgun (WGS) entry which is preliminary data.</text>
</comment>
<dbReference type="GO" id="GO:0016757">
    <property type="term" value="F:glycosyltransferase activity"/>
    <property type="evidence" value="ECO:0007669"/>
    <property type="project" value="InterPro"/>
</dbReference>
<dbReference type="Pfam" id="PF04577">
    <property type="entry name" value="Glyco_transf_61"/>
    <property type="match status" value="1"/>
</dbReference>
<accession>A0A2W4WBY5</accession>
<dbReference type="EMBL" id="QBMC01000018">
    <property type="protein sequence ID" value="PZO21741.1"/>
    <property type="molecule type" value="Genomic_DNA"/>
</dbReference>
<reference evidence="2 3" key="2">
    <citation type="submission" date="2018-06" db="EMBL/GenBank/DDBJ databases">
        <title>Metagenomic assembly of (sub)arctic Cyanobacteria and their associated microbiome from non-axenic cultures.</title>
        <authorList>
            <person name="Baurain D."/>
        </authorList>
    </citation>
    <scope>NUCLEOTIDE SEQUENCE [LARGE SCALE GENOMIC DNA]</scope>
    <source>
        <strain evidence="2">ULC129bin1</strain>
    </source>
</reference>
<name>A0A2W4WBY5_9CYAN</name>